<accession>A0ABS9M6E3</accession>
<name>A0ABS9M6E3_9FIRM</name>
<evidence type="ECO:0000313" key="2">
    <source>
        <dbReference type="Proteomes" id="UP001200313"/>
    </source>
</evidence>
<reference evidence="1 2" key="1">
    <citation type="submission" date="2022-01" db="EMBL/GenBank/DDBJ databases">
        <title>Collection of gut derived symbiotic bacterial strains cultured from healthy donors.</title>
        <authorList>
            <person name="Lin H."/>
            <person name="Kohout C."/>
            <person name="Waligurski E."/>
            <person name="Pamer E.G."/>
        </authorList>
    </citation>
    <scope>NUCLEOTIDE SEQUENCE [LARGE SCALE GENOMIC DNA]</scope>
    <source>
        <strain evidence="1 2">DFI.3.7</strain>
    </source>
</reference>
<gene>
    <name evidence="1" type="ORF">L0P79_04585</name>
</gene>
<evidence type="ECO:0000313" key="1">
    <source>
        <dbReference type="EMBL" id="MCG4526352.1"/>
    </source>
</evidence>
<keyword evidence="2" id="KW-1185">Reference proteome</keyword>
<protein>
    <submittedName>
        <fullName evidence="1">Uncharacterized protein</fullName>
    </submittedName>
</protein>
<dbReference type="RefSeq" id="WP_238073374.1">
    <property type="nucleotide sequence ID" value="NZ_JAKNJB010000006.1"/>
</dbReference>
<comment type="caution">
    <text evidence="1">The sequence shown here is derived from an EMBL/GenBank/DDBJ whole genome shotgun (WGS) entry which is preliminary data.</text>
</comment>
<dbReference type="EMBL" id="JAKNJB010000006">
    <property type="protein sequence ID" value="MCG4526352.1"/>
    <property type="molecule type" value="Genomic_DNA"/>
</dbReference>
<sequence>MDRSKYHKFHRNRFGHLLENGIPATEGGSVTFDDPHLELVSDVGTRDLPVDWVQSCGILASRHVFLSGITWETLRKQGLVYGRKITLYGQDYLLRCPQVANHGEWEQFVAATSQDIEWRGDSSFFGQEFIPGDGVFQMDRCSVVTHGGQIVNARDVDKADDAIGFRMILEPIDPEPVLARGDIARRVSAYCGEFRLDGSLVDFSDYDLVIHLWRNKLMPDDFGPGVIQDGEVCCIDRQLIQHLSLGPV</sequence>
<proteinExistence type="predicted"/>
<organism evidence="1 2">
    <name type="scientific">Intestinimonas massiliensis</name>
    <name type="common">ex Afouda et al. 2020</name>
    <dbReference type="NCBI Taxonomy" id="1673721"/>
    <lineage>
        <taxon>Bacteria</taxon>
        <taxon>Bacillati</taxon>
        <taxon>Bacillota</taxon>
        <taxon>Clostridia</taxon>
        <taxon>Eubacteriales</taxon>
        <taxon>Intestinimonas</taxon>
    </lineage>
</organism>
<dbReference type="Proteomes" id="UP001200313">
    <property type="component" value="Unassembled WGS sequence"/>
</dbReference>